<dbReference type="Proteomes" id="UP000070344">
    <property type="component" value="Unassembled WGS sequence"/>
</dbReference>
<protein>
    <submittedName>
        <fullName evidence="2">Uncharacterized protein</fullName>
    </submittedName>
</protein>
<sequence length="60" mass="7345">MFVLIGIGFWKQNQERLAKEEREKLIRRIEKLEEKVMMNGNEKEWEGRAKCQITQEVFQF</sequence>
<gene>
    <name evidence="2" type="ORF">AKJ41_02025</name>
</gene>
<dbReference type="AlphaFoldDB" id="A0A133V4D3"/>
<comment type="caution">
    <text evidence="2">The sequence shown here is derived from an EMBL/GenBank/DDBJ whole genome shotgun (WGS) entry which is preliminary data.</text>
</comment>
<feature type="coiled-coil region" evidence="1">
    <location>
        <begin position="15"/>
        <end position="42"/>
    </location>
</feature>
<proteinExistence type="predicted"/>
<evidence type="ECO:0000256" key="1">
    <source>
        <dbReference type="SAM" id="Coils"/>
    </source>
</evidence>
<evidence type="ECO:0000313" key="2">
    <source>
        <dbReference type="EMBL" id="KXB01308.1"/>
    </source>
</evidence>
<organism evidence="2 3">
    <name type="scientific">candidate division MSBL1 archaeon SCGC-AAA259O05</name>
    <dbReference type="NCBI Taxonomy" id="1698271"/>
    <lineage>
        <taxon>Archaea</taxon>
        <taxon>Methanobacteriati</taxon>
        <taxon>Methanobacteriota</taxon>
        <taxon>candidate division MSBL1</taxon>
    </lineage>
</organism>
<name>A0A133V4D3_9EURY</name>
<keyword evidence="3" id="KW-1185">Reference proteome</keyword>
<reference evidence="2 3" key="1">
    <citation type="journal article" date="2016" name="Sci. Rep.">
        <title>Metabolic traits of an uncultured archaeal lineage -MSBL1- from brine pools of the Red Sea.</title>
        <authorList>
            <person name="Mwirichia R."/>
            <person name="Alam I."/>
            <person name="Rashid M."/>
            <person name="Vinu M."/>
            <person name="Ba-Alawi W."/>
            <person name="Anthony Kamau A."/>
            <person name="Kamanda Ngugi D."/>
            <person name="Goker M."/>
            <person name="Klenk H.P."/>
            <person name="Bajic V."/>
            <person name="Stingl U."/>
        </authorList>
    </citation>
    <scope>NUCLEOTIDE SEQUENCE [LARGE SCALE GENOMIC DNA]</scope>
    <source>
        <strain evidence="2">SCGC-AAA259O05</strain>
    </source>
</reference>
<keyword evidence="1" id="KW-0175">Coiled coil</keyword>
<evidence type="ECO:0000313" key="3">
    <source>
        <dbReference type="Proteomes" id="UP000070344"/>
    </source>
</evidence>
<dbReference type="EMBL" id="LHXV01000017">
    <property type="protein sequence ID" value="KXB01308.1"/>
    <property type="molecule type" value="Genomic_DNA"/>
</dbReference>
<accession>A0A133V4D3</accession>